<gene>
    <name evidence="1" type="ORF">PXEA_LOCUS4235</name>
</gene>
<keyword evidence="2" id="KW-1185">Reference proteome</keyword>
<comment type="caution">
    <text evidence="1">The sequence shown here is derived from an EMBL/GenBank/DDBJ whole genome shotgun (WGS) entry which is preliminary data.</text>
</comment>
<protein>
    <submittedName>
        <fullName evidence="1">Uncharacterized protein</fullName>
    </submittedName>
</protein>
<evidence type="ECO:0000313" key="2">
    <source>
        <dbReference type="Proteomes" id="UP000784294"/>
    </source>
</evidence>
<dbReference type="AlphaFoldDB" id="A0A3S5BNJ0"/>
<dbReference type="OrthoDB" id="76966at2759"/>
<dbReference type="EMBL" id="CAAALY010009973">
    <property type="protein sequence ID" value="VEL10795.1"/>
    <property type="molecule type" value="Genomic_DNA"/>
</dbReference>
<organism evidence="1 2">
    <name type="scientific">Protopolystoma xenopodis</name>
    <dbReference type="NCBI Taxonomy" id="117903"/>
    <lineage>
        <taxon>Eukaryota</taxon>
        <taxon>Metazoa</taxon>
        <taxon>Spiralia</taxon>
        <taxon>Lophotrochozoa</taxon>
        <taxon>Platyhelminthes</taxon>
        <taxon>Monogenea</taxon>
        <taxon>Polyopisthocotylea</taxon>
        <taxon>Polystomatidea</taxon>
        <taxon>Polystomatidae</taxon>
        <taxon>Protopolystoma</taxon>
    </lineage>
</organism>
<dbReference type="Proteomes" id="UP000784294">
    <property type="component" value="Unassembled WGS sequence"/>
</dbReference>
<sequence length="97" mass="11312">MISDLRKLIIRQTDMVIKERNREEGTLPLDLWKKPAMKEAISIKRPTLADEFIMDLMSYAVENSKDSTFVFKSENLNSALQTLALSVMRMQREAYEK</sequence>
<name>A0A3S5BNJ0_9PLAT</name>
<evidence type="ECO:0000313" key="1">
    <source>
        <dbReference type="EMBL" id="VEL10795.1"/>
    </source>
</evidence>
<proteinExistence type="predicted"/>
<reference evidence="1" key="1">
    <citation type="submission" date="2018-11" db="EMBL/GenBank/DDBJ databases">
        <authorList>
            <consortium name="Pathogen Informatics"/>
        </authorList>
    </citation>
    <scope>NUCLEOTIDE SEQUENCE</scope>
</reference>
<accession>A0A3S5BNJ0</accession>